<organism evidence="3 4">
    <name type="scientific">Faecalibacterium prausnitzii</name>
    <dbReference type="NCBI Taxonomy" id="853"/>
    <lineage>
        <taxon>Bacteria</taxon>
        <taxon>Bacillati</taxon>
        <taxon>Bacillota</taxon>
        <taxon>Clostridia</taxon>
        <taxon>Eubacteriales</taxon>
        <taxon>Oscillospiraceae</taxon>
        <taxon>Faecalibacterium</taxon>
    </lineage>
</organism>
<comment type="caution">
    <text evidence="3">The sequence shown here is derived from an EMBL/GenBank/DDBJ whole genome shotgun (WGS) entry which is preliminary data.</text>
</comment>
<dbReference type="InterPro" id="IPR013137">
    <property type="entry name" value="Znf_TFIIB"/>
</dbReference>
<dbReference type="PROSITE" id="PS51134">
    <property type="entry name" value="ZF_TFIIB"/>
    <property type="match status" value="1"/>
</dbReference>
<dbReference type="Gene3D" id="2.30.30.380">
    <property type="entry name" value="Zn-finger domain of Sec23/24"/>
    <property type="match status" value="1"/>
</dbReference>
<gene>
    <name evidence="3" type="ORF">C4N25_04360</name>
</gene>
<evidence type="ECO:0000313" key="4">
    <source>
        <dbReference type="Proteomes" id="UP000251634"/>
    </source>
</evidence>
<name>A0A329TQI5_9FIRM</name>
<dbReference type="Proteomes" id="UP000251634">
    <property type="component" value="Unassembled WGS sequence"/>
</dbReference>
<protein>
    <recommendedName>
        <fullName evidence="2">TFIIB-type domain-containing protein</fullName>
    </recommendedName>
</protein>
<reference evidence="3 4" key="1">
    <citation type="submission" date="2018-02" db="EMBL/GenBank/DDBJ databases">
        <title>Complete genome sequencing of Faecalibacterium prausnitzii strains isolated from the human gut.</title>
        <authorList>
            <person name="Fitzgerald B.C."/>
            <person name="Shkoporov A.N."/>
            <person name="Ross P.R."/>
            <person name="Hill C."/>
        </authorList>
    </citation>
    <scope>NUCLEOTIDE SEQUENCE [LARGE SCALE GENOMIC DNA]</scope>
    <source>
        <strain evidence="3 4">APC942/8-14-2</strain>
    </source>
</reference>
<dbReference type="InterPro" id="IPR054688">
    <property type="entry name" value="CD1247_N"/>
</dbReference>
<feature type="domain" description="TFIIB-type" evidence="2">
    <location>
        <begin position="164"/>
        <end position="197"/>
    </location>
</feature>
<proteinExistence type="predicted"/>
<feature type="compositionally biased region" description="Acidic residues" evidence="1">
    <location>
        <begin position="73"/>
        <end position="101"/>
    </location>
</feature>
<evidence type="ECO:0000259" key="2">
    <source>
        <dbReference type="PROSITE" id="PS51134"/>
    </source>
</evidence>
<dbReference type="SUPFAM" id="SSF144217">
    <property type="entry name" value="CSL zinc finger"/>
    <property type="match status" value="1"/>
</dbReference>
<sequence>MLMKEKAAYLKGLIDGLGIDETTKEGKVIKAMSELLGELAEAVDAIDEDVTHAYDQINDLSEELEDLEADLYEDDDTDTDDEEPEEDAEDAEDSGDDDDNADVAGEPYYEVACPACGNTVYVSEDDLDAGEAICPSCNVAFEVALADEDDDEAPEEPDDGPARYEVTCPACGATSVVDEEALLDGEPVCPACGKPLDFEVTEE</sequence>
<accession>A0A329TQI5</accession>
<evidence type="ECO:0000256" key="1">
    <source>
        <dbReference type="SAM" id="MobiDB-lite"/>
    </source>
</evidence>
<evidence type="ECO:0000313" key="3">
    <source>
        <dbReference type="EMBL" id="RAW51233.1"/>
    </source>
</evidence>
<dbReference type="NCBIfam" id="NF045650">
    <property type="entry name" value="CD1247_Nterm"/>
    <property type="match status" value="1"/>
</dbReference>
<dbReference type="AlphaFoldDB" id="A0A329TQI5"/>
<dbReference type="InterPro" id="IPR036671">
    <property type="entry name" value="DPH_MB_sf"/>
</dbReference>
<feature type="region of interest" description="Disordered" evidence="1">
    <location>
        <begin position="73"/>
        <end position="104"/>
    </location>
</feature>
<dbReference type="EMBL" id="PRKZ01000002">
    <property type="protein sequence ID" value="RAW51233.1"/>
    <property type="molecule type" value="Genomic_DNA"/>
</dbReference>